<dbReference type="GO" id="GO:0005576">
    <property type="term" value="C:extracellular region"/>
    <property type="evidence" value="ECO:0007669"/>
    <property type="project" value="UniProtKB-UniRule"/>
</dbReference>
<keyword evidence="3" id="KW-0433">Leucine-rich repeat</keyword>
<dbReference type="GO" id="GO:0061630">
    <property type="term" value="F:ubiquitin protein ligase activity"/>
    <property type="evidence" value="ECO:0007669"/>
    <property type="project" value="UniProtKB-EC"/>
</dbReference>
<name>A0A8I1E767_9PSED</name>
<comment type="similarity">
    <text evidence="6">Belongs to the LRR-containing bacterial E3 ligase family.</text>
</comment>
<keyword evidence="4" id="KW-0677">Repeat</keyword>
<comment type="PTM">
    <text evidence="6">Ubiquitinated in the presence of host E1 ubiquitin-activating enzyme, E2 ubiquitin-conjugating enzyme and ubiquitin.</text>
</comment>
<evidence type="ECO:0000256" key="3">
    <source>
        <dbReference type="ARBA" id="ARBA00022614"/>
    </source>
</evidence>
<dbReference type="InterPro" id="IPR029487">
    <property type="entry name" value="NEL_dom"/>
</dbReference>
<dbReference type="GO" id="GO:0016567">
    <property type="term" value="P:protein ubiquitination"/>
    <property type="evidence" value="ECO:0007669"/>
    <property type="project" value="InterPro"/>
</dbReference>
<dbReference type="PANTHER" id="PTHR48051:SF1">
    <property type="entry name" value="RAS SUPPRESSOR PROTEIN 1"/>
    <property type="match status" value="1"/>
</dbReference>
<evidence type="ECO:0000256" key="6">
    <source>
        <dbReference type="PROSITE-ProRule" id="PRU01398"/>
    </source>
</evidence>
<keyword evidence="6" id="KW-0964">Secreted</keyword>
<dbReference type="PROSITE" id="PS52053">
    <property type="entry name" value="NEL"/>
    <property type="match status" value="1"/>
</dbReference>
<dbReference type="PANTHER" id="PTHR48051">
    <property type="match status" value="1"/>
</dbReference>
<dbReference type="GO" id="GO:0005737">
    <property type="term" value="C:cytoplasm"/>
    <property type="evidence" value="ECO:0007669"/>
    <property type="project" value="TreeGrafter"/>
</dbReference>
<keyword evidence="6" id="KW-0832">Ubl conjugation</keyword>
<dbReference type="EC" id="2.3.2.27" evidence="2"/>
<dbReference type="Pfam" id="PF14496">
    <property type="entry name" value="NEL"/>
    <property type="match status" value="1"/>
</dbReference>
<evidence type="ECO:0000313" key="8">
    <source>
        <dbReference type="EMBL" id="MBI6626070.1"/>
    </source>
</evidence>
<evidence type="ECO:0000259" key="7">
    <source>
        <dbReference type="PROSITE" id="PS52053"/>
    </source>
</evidence>
<dbReference type="Gene3D" id="1.20.58.360">
    <property type="entry name" value="Shigella T3SS effector IpaH defines"/>
    <property type="match status" value="1"/>
</dbReference>
<evidence type="ECO:0000256" key="5">
    <source>
        <dbReference type="ARBA" id="ARBA00023026"/>
    </source>
</evidence>
<protein>
    <recommendedName>
        <fullName evidence="2">RING-type E3 ubiquitin transferase</fullName>
        <ecNumber evidence="2">2.3.2.27</ecNumber>
    </recommendedName>
</protein>
<dbReference type="RefSeq" id="WP_184315955.1">
    <property type="nucleotide sequence ID" value="NZ_JAEILH010000031.1"/>
</dbReference>
<feature type="domain" description="NEL" evidence="7">
    <location>
        <begin position="1353"/>
        <end position="1674"/>
    </location>
</feature>
<organism evidence="8 9">
    <name type="scientific">Pseudomonas rhodesiae</name>
    <dbReference type="NCBI Taxonomy" id="76760"/>
    <lineage>
        <taxon>Bacteria</taxon>
        <taxon>Pseudomonadati</taxon>
        <taxon>Pseudomonadota</taxon>
        <taxon>Gammaproteobacteria</taxon>
        <taxon>Pseudomonadales</taxon>
        <taxon>Pseudomonadaceae</taxon>
        <taxon>Pseudomonas</taxon>
    </lineage>
</organism>
<comment type="catalytic activity">
    <reaction evidence="1">
        <text>S-ubiquitinyl-[E2 ubiquitin-conjugating enzyme]-L-cysteine + [acceptor protein]-L-lysine = [E2 ubiquitin-conjugating enzyme]-L-cysteine + N(6)-ubiquitinyl-[acceptor protein]-L-lysine.</text>
        <dbReference type="EC" id="2.3.2.27"/>
    </reaction>
</comment>
<evidence type="ECO:0000256" key="4">
    <source>
        <dbReference type="ARBA" id="ARBA00022737"/>
    </source>
</evidence>
<keyword evidence="6" id="KW-0833">Ubl conjugation pathway</keyword>
<keyword evidence="5" id="KW-0843">Virulence</keyword>
<accession>A0A8I1E767</accession>
<evidence type="ECO:0000256" key="2">
    <source>
        <dbReference type="ARBA" id="ARBA00012483"/>
    </source>
</evidence>
<evidence type="ECO:0000256" key="1">
    <source>
        <dbReference type="ARBA" id="ARBA00000900"/>
    </source>
</evidence>
<dbReference type="InterPro" id="IPR032675">
    <property type="entry name" value="LRR_dom_sf"/>
</dbReference>
<feature type="active site" description="Glycyl thioester intermediate" evidence="6">
    <location>
        <position position="1449"/>
    </location>
</feature>
<dbReference type="Pfam" id="PF20178">
    <property type="entry name" value="ToxA_N"/>
    <property type="match status" value="1"/>
</dbReference>
<reference evidence="8" key="1">
    <citation type="submission" date="2020-12" db="EMBL/GenBank/DDBJ databases">
        <title>Comparative genomic insights into the epidemiology and virulence of plant pathogenic Pseudomonads from Turkey.</title>
        <authorList>
            <person name="Dillon M."/>
            <person name="Ruiz-Bedoya T."/>
            <person name="Bendalovic-Torma C."/>
            <person name="Guttman K.M."/>
            <person name="Kwak H."/>
            <person name="Middleton M.A."/>
            <person name="Wang P.W."/>
            <person name="Horuz S."/>
            <person name="Aysan Y."/>
            <person name="Guttman D.S."/>
        </authorList>
    </citation>
    <scope>NUCLEOTIDE SEQUENCE</scope>
    <source>
        <strain evidence="8">S5_IA_3a</strain>
    </source>
</reference>
<gene>
    <name evidence="8" type="ORF">YA0853_20660</name>
</gene>
<dbReference type="InterPro" id="IPR050216">
    <property type="entry name" value="LRR_domain-containing"/>
</dbReference>
<dbReference type="InterPro" id="IPR046673">
    <property type="entry name" value="ToxA_N"/>
</dbReference>
<comment type="caution">
    <text evidence="8">The sequence shown here is derived from an EMBL/GenBank/DDBJ whole genome shotgun (WGS) entry which is preliminary data.</text>
</comment>
<evidence type="ECO:0000313" key="9">
    <source>
        <dbReference type="Proteomes" id="UP000645865"/>
    </source>
</evidence>
<dbReference type="InterPro" id="IPR001611">
    <property type="entry name" value="Leu-rich_rpt"/>
</dbReference>
<dbReference type="PROSITE" id="PS51450">
    <property type="entry name" value="LRR"/>
    <property type="match status" value="1"/>
</dbReference>
<sequence length="1702" mass="191270">MPELPPSETTRSTYKGPHYGLIKQTIPDWITSSTPTRLGQLNTATLTRPAGLAGLTSAQHQALQEANADGWRTQNQVDRLLSDIQDVYAFAEPRLKKAIQDKYGLDLNVQTTFLYLYIPVATPWYVIDFSNGVTTRKVSLLDAALHNFAKRETFDINSCYITQPDYRGHFAVLPLDTTMSIQQFKALCRELDLGAHYQRYLNERLLPEATAARTELQHQVIASQKAALKVAAHLASIPTVAQQPADLSMAGFHLLMRTLRGDRGVMQFYQLSILDVSLSGILLIAADLERVTSTSKLIAYIPHDPESPVKEYDSSLAFMQDLTRKLQTNAPIPSRQQQTYQQFFSQFVDHTQRGHFFANLSQRLCRVQWHQHSPLDPRPSWRETPLTAPRLQFSATPIRGDLWQFLYQQSLNKILNDGRAIAVSTADADTHARWAWWDNLTRLLSDIFNVALMVVTPFVPYLGELMLAYTVFQLTYDAVEGAVDLSEGQFREAGEHLLTVTNDLVQVAAFAIGGKVVGAFKRSPFIDGLQPVQVGDQTRLWNPDLAPYARPELQLPADAQPDALGLHGHRAQKVLRLEGQHYVVEQDETSGTYRIKHPTRAEAYAPKLVHNEHGAWYHEGEDPLTWDSHRLRSRLGPVVQGFDAIQLEQACETSATRDADLRMMYADRDSPPPLLVDTLRRIRLRAQVDRAPAQVRAGTAAKLPDNWAAQTTSELPGWPPNKAIAVFINDDLSGHALTYGAATPSDADTLNISHREVSAGQLPERLSTFLSDSEFAGLLPAPVGPTSAARIQALRGLLADKVAREKIAVFNHLYSTTEVAETAPGELIQQQFPQLPKNLVANLLLRTSPDELETLNTQRQIPLRLKNLARALANEVRASHASEGLYDDALLTPDTERMVLNILRQHTDALSDISIAIHEQTAQGQVRCQVGAAEAATRKILLHTGPGQYQIHDMSSAAPQPQFSLYEALIWLLPPGKIDYVAGQGAIFKAWLKEKLEPLSNRRTLLQAPTRRQVDERAAQSLLQKPMFDAFRRLFRREPPQPPTLKETLVRLCPSLSTEQIEEVTPHLKTPQAEQLLNTLEIDRAVLDTELENFRKQKPSLTKASATLVANEMLMRGHIIKELKNCWEQGAYQRLLPAQARSGGTRLDLSELTLGRYIASLEPLRADFSHVTRLNVSGTRLGDRDTGFLDNFPNLRSLDLSDNNLAGLPSQLPNIKFLAKLNLSNNPIAWRPSDYAILERCQLLRSLNLEGNTQLRVAPDLSHLPELRRMVLRRTSISAWPAGLDSPKRVTPELDLSNTNVRTVPEFASDSSAARIVANSWLDRTKLERLDEDRFVSYRRAQGIDPYRTRPVGDKANRDYWTSGLEGEDLDTAKEVWDEVEKEHGSQGLFDVLHLLQPPERFQTQEDARLFRQGREDLSIRVWQVLFAVDENPQFRERIFSLAGAPANCADAGAQIFNRIGVETLLENILKDQSPAGLASRESRLATLAKQSWRLDQVNERARAEIKYRTDPISQGGLGQAFGSGDNQVDDVQVYLAYQTGLKARLDLPWLSEHMVYRNTARVTETHLSRAARYIAHQERGNGLVDGMLEQPFWNEYLQEKYVESFNQALEQRAEAGSQLEDLLEAHREWVSPSVSVERKATLRTQLVSLADTLNLAQTQVLEEQPLSDATVNTFYEHIQRDYRDLARRLTRQALEIAAQTS</sequence>
<dbReference type="Gene3D" id="3.80.10.10">
    <property type="entry name" value="Ribonuclease Inhibitor"/>
    <property type="match status" value="1"/>
</dbReference>
<dbReference type="Proteomes" id="UP000645865">
    <property type="component" value="Unassembled WGS sequence"/>
</dbReference>
<dbReference type="SUPFAM" id="SSF52058">
    <property type="entry name" value="L domain-like"/>
    <property type="match status" value="1"/>
</dbReference>
<proteinExistence type="inferred from homology"/>
<dbReference type="EMBL" id="JAEILH010000031">
    <property type="protein sequence ID" value="MBI6626070.1"/>
    <property type="molecule type" value="Genomic_DNA"/>
</dbReference>
<keyword evidence="6" id="KW-1035">Host cytoplasm</keyword>
<keyword evidence="6" id="KW-0808">Transferase</keyword>